<keyword evidence="5" id="KW-1185">Reference proteome</keyword>
<evidence type="ECO:0000256" key="1">
    <source>
        <dbReference type="ARBA" id="ARBA00008911"/>
    </source>
</evidence>
<protein>
    <recommendedName>
        <fullName evidence="3">Phospho-2-dehydro-3-deoxyheptonate aldolase</fullName>
        <ecNumber evidence="3">2.5.1.54</ecNumber>
    </recommendedName>
</protein>
<reference evidence="4 5" key="1">
    <citation type="submission" date="2020-06" db="EMBL/GenBank/DDBJ databases">
        <title>Actinokineospora xiongansis sp. nov., isolated from soil of Baiyangdian.</title>
        <authorList>
            <person name="Zhang X."/>
        </authorList>
    </citation>
    <scope>NUCLEOTIDE SEQUENCE [LARGE SCALE GENOMIC DNA]</scope>
    <source>
        <strain evidence="4 5">HBU206404</strain>
    </source>
</reference>
<proteinExistence type="inferred from homology"/>
<accession>A0ABR7L022</accession>
<dbReference type="PANTHER" id="PTHR21337">
    <property type="entry name" value="PHOSPHO-2-DEHYDRO-3-DEOXYHEPTONATE ALDOLASE 1, 2"/>
    <property type="match status" value="1"/>
</dbReference>
<dbReference type="InterPro" id="IPR002480">
    <property type="entry name" value="DAHP_synth_2"/>
</dbReference>
<name>A0ABR7L022_9PSEU</name>
<keyword evidence="3" id="KW-0028">Amino-acid biosynthesis</keyword>
<comment type="catalytic activity">
    <reaction evidence="3">
        <text>D-erythrose 4-phosphate + phosphoenolpyruvate + H2O = 7-phospho-2-dehydro-3-deoxy-D-arabino-heptonate + phosphate</text>
        <dbReference type="Rhea" id="RHEA:14717"/>
        <dbReference type="ChEBI" id="CHEBI:15377"/>
        <dbReference type="ChEBI" id="CHEBI:16897"/>
        <dbReference type="ChEBI" id="CHEBI:43474"/>
        <dbReference type="ChEBI" id="CHEBI:58394"/>
        <dbReference type="ChEBI" id="CHEBI:58702"/>
        <dbReference type="EC" id="2.5.1.54"/>
    </reaction>
</comment>
<sequence length="411" mass="45175">MPESPRTNQIGDDREVITWGLAPAAQQPTWAGPLLAKSRDLLSAAGWLVTPSEVNELRAALADVAEGRGQVLQAGDCAEDPSECVPELVERKAHLLDALATRMGADSGRPVVRVGRLAGQFAKPRSRPTERHGDQELPVFRGHMINDPRPDADLRQADPLRLVECYRAASTATRYLRHRAARGDRVWTSHEALVLDYELPLLRPIHEDKHLLTSTHWPWIGDRTRQLDGAHVQLLAAVVNPVACKVGPTMTANDLVALCEKLDPGREPGRLTLIARLGADSVAQRLPGLVRAVRRAGFPVIWLCDPMHANITTTGNGHKTRRLDQVVTETWRFRAAVDAEGGTPGGLHLEITPDDVLECVRTDAEFDQLRTPGAPPYLTHCDPRLNPSQANEVVREWRAARTGVALAMRTP</sequence>
<dbReference type="InterPro" id="IPR013785">
    <property type="entry name" value="Aldolase_TIM"/>
</dbReference>
<keyword evidence="3" id="KW-0057">Aromatic amino acid biosynthesis</keyword>
<evidence type="ECO:0000256" key="2">
    <source>
        <dbReference type="ARBA" id="ARBA00022679"/>
    </source>
</evidence>
<comment type="similarity">
    <text evidence="1 3">Belongs to the class-II DAHP synthase family.</text>
</comment>
<dbReference type="Proteomes" id="UP000734823">
    <property type="component" value="Unassembled WGS sequence"/>
</dbReference>
<dbReference type="Gene3D" id="3.20.20.70">
    <property type="entry name" value="Aldolase class I"/>
    <property type="match status" value="1"/>
</dbReference>
<evidence type="ECO:0000256" key="3">
    <source>
        <dbReference type="RuleBase" id="RU363071"/>
    </source>
</evidence>
<dbReference type="PANTHER" id="PTHR21337:SF0">
    <property type="entry name" value="PHOSPHO-2-DEHYDRO-3-DEOXYHEPTONATE ALDOLASE"/>
    <property type="match status" value="1"/>
</dbReference>
<comment type="pathway">
    <text evidence="3">Metabolic intermediate biosynthesis; chorismate biosynthesis; chorismate from D-erythrose 4-phosphate and phosphoenolpyruvate: step 1/7.</text>
</comment>
<dbReference type="SUPFAM" id="SSF51569">
    <property type="entry name" value="Aldolase"/>
    <property type="match status" value="1"/>
</dbReference>
<dbReference type="Pfam" id="PF01474">
    <property type="entry name" value="DAHP_synth_2"/>
    <property type="match status" value="2"/>
</dbReference>
<organism evidence="4 5">
    <name type="scientific">Actinokineospora xionganensis</name>
    <dbReference type="NCBI Taxonomy" id="2684470"/>
    <lineage>
        <taxon>Bacteria</taxon>
        <taxon>Bacillati</taxon>
        <taxon>Actinomycetota</taxon>
        <taxon>Actinomycetes</taxon>
        <taxon>Pseudonocardiales</taxon>
        <taxon>Pseudonocardiaceae</taxon>
        <taxon>Actinokineospora</taxon>
    </lineage>
</organism>
<comment type="caution">
    <text evidence="4">The sequence shown here is derived from an EMBL/GenBank/DDBJ whole genome shotgun (WGS) entry which is preliminary data.</text>
</comment>
<keyword evidence="2 3" id="KW-0808">Transferase</keyword>
<evidence type="ECO:0000313" key="4">
    <source>
        <dbReference type="EMBL" id="MBC6445980.1"/>
    </source>
</evidence>
<dbReference type="EMBL" id="JABVED010000001">
    <property type="protein sequence ID" value="MBC6445980.1"/>
    <property type="molecule type" value="Genomic_DNA"/>
</dbReference>
<gene>
    <name evidence="4" type="ORF">GPZ80_02185</name>
</gene>
<evidence type="ECO:0000313" key="5">
    <source>
        <dbReference type="Proteomes" id="UP000734823"/>
    </source>
</evidence>
<dbReference type="EC" id="2.5.1.54" evidence="3"/>